<dbReference type="EMBL" id="OX451738">
    <property type="protein sequence ID" value="CAI8601596.1"/>
    <property type="molecule type" value="Genomic_DNA"/>
</dbReference>
<dbReference type="PANTHER" id="PTHR33103">
    <property type="entry name" value="OS01G0153900 PROTEIN"/>
    <property type="match status" value="1"/>
</dbReference>
<evidence type="ECO:0000313" key="2">
    <source>
        <dbReference type="EMBL" id="CAI8601596.1"/>
    </source>
</evidence>
<feature type="compositionally biased region" description="Acidic residues" evidence="1">
    <location>
        <begin position="107"/>
        <end position="146"/>
    </location>
</feature>
<name>A0AAV0ZVG4_VICFA</name>
<keyword evidence="3" id="KW-1185">Reference proteome</keyword>
<organism evidence="2 3">
    <name type="scientific">Vicia faba</name>
    <name type="common">Broad bean</name>
    <name type="synonym">Faba vulgaris</name>
    <dbReference type="NCBI Taxonomy" id="3906"/>
    <lineage>
        <taxon>Eukaryota</taxon>
        <taxon>Viridiplantae</taxon>
        <taxon>Streptophyta</taxon>
        <taxon>Embryophyta</taxon>
        <taxon>Tracheophyta</taxon>
        <taxon>Spermatophyta</taxon>
        <taxon>Magnoliopsida</taxon>
        <taxon>eudicotyledons</taxon>
        <taxon>Gunneridae</taxon>
        <taxon>Pentapetalae</taxon>
        <taxon>rosids</taxon>
        <taxon>fabids</taxon>
        <taxon>Fabales</taxon>
        <taxon>Fabaceae</taxon>
        <taxon>Papilionoideae</taxon>
        <taxon>50 kb inversion clade</taxon>
        <taxon>NPAAA clade</taxon>
        <taxon>Hologalegina</taxon>
        <taxon>IRL clade</taxon>
        <taxon>Fabeae</taxon>
        <taxon>Vicia</taxon>
    </lineage>
</organism>
<evidence type="ECO:0000313" key="3">
    <source>
        <dbReference type="Proteomes" id="UP001157006"/>
    </source>
</evidence>
<dbReference type="Proteomes" id="UP001157006">
    <property type="component" value="Chromosome 3"/>
</dbReference>
<accession>A0AAV0ZVG4</accession>
<dbReference type="InterPro" id="IPR007750">
    <property type="entry name" value="DUF674"/>
</dbReference>
<gene>
    <name evidence="2" type="ORF">VFH_III002120</name>
</gene>
<dbReference type="PANTHER" id="PTHR33103:SF19">
    <property type="entry name" value="OS09G0544700 PROTEIN"/>
    <property type="match status" value="1"/>
</dbReference>
<reference evidence="2 3" key="1">
    <citation type="submission" date="2023-01" db="EMBL/GenBank/DDBJ databases">
        <authorList>
            <person name="Kreplak J."/>
        </authorList>
    </citation>
    <scope>NUCLEOTIDE SEQUENCE [LARGE SCALE GENOMIC DNA]</scope>
</reference>
<proteinExistence type="predicted"/>
<dbReference type="Pfam" id="PF05056">
    <property type="entry name" value="DUF674"/>
    <property type="match status" value="2"/>
</dbReference>
<dbReference type="AlphaFoldDB" id="A0AAV0ZVG4"/>
<feature type="region of interest" description="Disordered" evidence="1">
    <location>
        <begin position="107"/>
        <end position="150"/>
    </location>
</feature>
<sequence>MTSSSTTKLTLKLVIDKENERVLFAEASKSVVDFLLSLLCLPLGTAVKLLGNNNMVGSIGNLYESVENLNHIYMLPNQTKDVLLNPSHEEPGLLLSGVSTFILEAELDNEDEEDDEDYDEEEEDEEEEETEDSESQSESESEEDNEGNLGGRPLYYKCPNNCSYYVTCDETTICPRCNIAMNIETHYVGKRFENGYVKDYVTFLVMDDLAIQPMSALSVLTILNKLNVKEIGTFEEMVVELGMDEGIELLKASLQSKMVLTSVSSRNIESSPIISKMFFFW</sequence>
<evidence type="ECO:0008006" key="4">
    <source>
        <dbReference type="Google" id="ProtNLM"/>
    </source>
</evidence>
<evidence type="ECO:0000256" key="1">
    <source>
        <dbReference type="SAM" id="MobiDB-lite"/>
    </source>
</evidence>
<protein>
    <recommendedName>
        <fullName evidence="4">DUF674 family protein</fullName>
    </recommendedName>
</protein>